<evidence type="ECO:0000313" key="3">
    <source>
        <dbReference type="Proteomes" id="UP000078541"/>
    </source>
</evidence>
<accession>A0A195ESA3</accession>
<dbReference type="AlphaFoldDB" id="A0A195ESA3"/>
<evidence type="ECO:0000313" key="2">
    <source>
        <dbReference type="EMBL" id="KYN31051.1"/>
    </source>
</evidence>
<name>A0A195ESA3_9HYME</name>
<evidence type="ECO:0000256" key="1">
    <source>
        <dbReference type="SAM" id="MobiDB-lite"/>
    </source>
</evidence>
<organism evidence="2 3">
    <name type="scientific">Trachymyrmex septentrionalis</name>
    <dbReference type="NCBI Taxonomy" id="34720"/>
    <lineage>
        <taxon>Eukaryota</taxon>
        <taxon>Metazoa</taxon>
        <taxon>Ecdysozoa</taxon>
        <taxon>Arthropoda</taxon>
        <taxon>Hexapoda</taxon>
        <taxon>Insecta</taxon>
        <taxon>Pterygota</taxon>
        <taxon>Neoptera</taxon>
        <taxon>Endopterygota</taxon>
        <taxon>Hymenoptera</taxon>
        <taxon>Apocrita</taxon>
        <taxon>Aculeata</taxon>
        <taxon>Formicoidea</taxon>
        <taxon>Formicidae</taxon>
        <taxon>Myrmicinae</taxon>
        <taxon>Trachymyrmex</taxon>
    </lineage>
</organism>
<keyword evidence="3" id="KW-1185">Reference proteome</keyword>
<proteinExistence type="predicted"/>
<dbReference type="Proteomes" id="UP000078541">
    <property type="component" value="Unassembled WGS sequence"/>
</dbReference>
<gene>
    <name evidence="2" type="ORF">ALC56_14863</name>
</gene>
<feature type="region of interest" description="Disordered" evidence="1">
    <location>
        <begin position="72"/>
        <end position="104"/>
    </location>
</feature>
<protein>
    <submittedName>
        <fullName evidence="2">Uncharacterized protein</fullName>
    </submittedName>
</protein>
<reference evidence="2 3" key="1">
    <citation type="submission" date="2016-03" db="EMBL/GenBank/DDBJ databases">
        <title>Trachymyrmex septentrionalis WGS genome.</title>
        <authorList>
            <person name="Nygaard S."/>
            <person name="Hu H."/>
            <person name="Boomsma J."/>
            <person name="Zhang G."/>
        </authorList>
    </citation>
    <scope>NUCLEOTIDE SEQUENCE [LARGE SCALE GENOMIC DNA]</scope>
    <source>
        <strain evidence="2">Tsep2-gDNA-1</strain>
        <tissue evidence="2">Whole body</tissue>
    </source>
</reference>
<sequence>MKNFGEKSISHILTDIVLSDISDVTNEFSIKPDFHIHYAMEKSSCKFCYRREIDQLTHFVYLFTKRPLKCAVRQREGKKSRRMAGPPSPPARKPRSVSSPSPPPGLAPFLLTSCQVRVAARRVATRPNGRRGRAMLLHRETPETDNSLKDLGQRWELRGPTHLFD</sequence>
<dbReference type="EMBL" id="KQ981993">
    <property type="protein sequence ID" value="KYN31051.1"/>
    <property type="molecule type" value="Genomic_DNA"/>
</dbReference>